<dbReference type="GO" id="GO:0030239">
    <property type="term" value="P:myofibril assembly"/>
    <property type="evidence" value="ECO:0007669"/>
    <property type="project" value="TreeGrafter"/>
</dbReference>
<dbReference type="GeneID" id="121119764"/>
<evidence type="ECO:0008006" key="5">
    <source>
        <dbReference type="Google" id="ProtNLM"/>
    </source>
</evidence>
<organism evidence="4">
    <name type="scientific">Lepeophtheirus salmonis</name>
    <name type="common">Salmon louse</name>
    <name type="synonym">Caligus salmonis</name>
    <dbReference type="NCBI Taxonomy" id="72036"/>
    <lineage>
        <taxon>Eukaryota</taxon>
        <taxon>Metazoa</taxon>
        <taxon>Ecdysozoa</taxon>
        <taxon>Arthropoda</taxon>
        <taxon>Crustacea</taxon>
        <taxon>Multicrustacea</taxon>
        <taxon>Hexanauplia</taxon>
        <taxon>Copepoda</taxon>
        <taxon>Siphonostomatoida</taxon>
        <taxon>Caligidae</taxon>
        <taxon>Lepeophtheirus</taxon>
    </lineage>
</organism>
<dbReference type="PANTHER" id="PTHR10901">
    <property type="entry name" value="TROPOMODULIN"/>
    <property type="match status" value="1"/>
</dbReference>
<keyword evidence="3" id="KW-0206">Cytoskeleton</keyword>
<dbReference type="GO" id="GO:0005856">
    <property type="term" value="C:cytoskeleton"/>
    <property type="evidence" value="ECO:0007669"/>
    <property type="project" value="UniProtKB-SubCell"/>
</dbReference>
<dbReference type="RefSeq" id="XP_040570488.1">
    <property type="nucleotide sequence ID" value="XM_040714554.2"/>
</dbReference>
<dbReference type="GO" id="GO:0007015">
    <property type="term" value="P:actin filament organization"/>
    <property type="evidence" value="ECO:0007669"/>
    <property type="project" value="TreeGrafter"/>
</dbReference>
<keyword evidence="2" id="KW-0963">Cytoplasm</keyword>
<proteinExistence type="predicted"/>
<accession>A0A0K2TZL6</accession>
<dbReference type="GO" id="GO:0051694">
    <property type="term" value="P:pointed-end actin filament capping"/>
    <property type="evidence" value="ECO:0007669"/>
    <property type="project" value="InterPro"/>
</dbReference>
<name>A0A0K2TZL6_LEPSM</name>
<evidence type="ECO:0000256" key="1">
    <source>
        <dbReference type="ARBA" id="ARBA00004245"/>
    </source>
</evidence>
<dbReference type="GO" id="GO:0005523">
    <property type="term" value="F:tropomyosin binding"/>
    <property type="evidence" value="ECO:0007669"/>
    <property type="project" value="InterPro"/>
</dbReference>
<comment type="subcellular location">
    <subcellularLocation>
        <location evidence="1">Cytoplasm</location>
        <location evidence="1">Cytoskeleton</location>
    </subcellularLocation>
</comment>
<dbReference type="GO" id="GO:0030016">
    <property type="term" value="C:myofibril"/>
    <property type="evidence" value="ECO:0007669"/>
    <property type="project" value="TreeGrafter"/>
</dbReference>
<protein>
    <recommendedName>
        <fullName evidence="5">Tropomodulin</fullName>
    </recommendedName>
</protein>
<dbReference type="PANTHER" id="PTHR10901:SF6">
    <property type="entry name" value="TROPOMODULIN, ISOFORM N"/>
    <property type="match status" value="1"/>
</dbReference>
<sequence>MDEIIEQITPVKVSLDDLDELIAALSPDELSELSKVDPDDSSMPPSMRCVYKCEKKGSSTMNRNAMLNQLKENALKTPDQEEKVKFVPGMIRGNKFVPKEGIPLPTNSESDDEDPPPIIDQPCTLDQEYISVLENASLQEIVEMADILGITFQDNCKATELNLYPKNESNDTDIEEIYKLIAANSPEVIDVNFNNIKGISKAYWERFFEALGTNEVVESLTATNTGINDPIALLIFSCLKNNRTLRSLTLDSNLISGGCLLKLIRASSINKSLEELRVSHQMNCRYLGHQTESDIAHALQNTPNLVKLGVTMEFRDSLNKTAVALQKNLDKRRLCEDRSVTLKLDGKEGPSLLEK</sequence>
<evidence type="ECO:0000256" key="3">
    <source>
        <dbReference type="ARBA" id="ARBA00023212"/>
    </source>
</evidence>
<reference evidence="4" key="1">
    <citation type="submission" date="2014-05" db="EMBL/GenBank/DDBJ databases">
        <authorList>
            <person name="Chronopoulou M."/>
        </authorList>
    </citation>
    <scope>NUCLEOTIDE SEQUENCE</scope>
    <source>
        <tissue evidence="4">Whole organism</tissue>
    </source>
</reference>
<dbReference type="AlphaFoldDB" id="A0A0K2TZL6"/>
<dbReference type="OrthoDB" id="2163268at2759"/>
<evidence type="ECO:0000256" key="2">
    <source>
        <dbReference type="ARBA" id="ARBA00022490"/>
    </source>
</evidence>
<dbReference type="EMBL" id="HACA01014067">
    <property type="protein sequence ID" value="CDW31428.1"/>
    <property type="molecule type" value="Transcribed_RNA"/>
</dbReference>
<dbReference type="InterPro" id="IPR004934">
    <property type="entry name" value="TMOD"/>
</dbReference>
<dbReference type="SUPFAM" id="SSF52047">
    <property type="entry name" value="RNI-like"/>
    <property type="match status" value="1"/>
</dbReference>
<dbReference type="Pfam" id="PF03250">
    <property type="entry name" value="Tropomodulin"/>
    <property type="match status" value="1"/>
</dbReference>
<dbReference type="InterPro" id="IPR032675">
    <property type="entry name" value="LRR_dom_sf"/>
</dbReference>
<evidence type="ECO:0000313" key="4">
    <source>
        <dbReference type="EMBL" id="CDW31428.1"/>
    </source>
</evidence>
<dbReference type="Gene3D" id="3.80.10.10">
    <property type="entry name" value="Ribonuclease Inhibitor"/>
    <property type="match status" value="1"/>
</dbReference>